<dbReference type="Proteomes" id="UP001595735">
    <property type="component" value="Unassembled WGS sequence"/>
</dbReference>
<gene>
    <name evidence="2" type="ORF">ACFONJ_23455</name>
</gene>
<keyword evidence="1" id="KW-0175">Coiled coil</keyword>
<evidence type="ECO:0000313" key="3">
    <source>
        <dbReference type="Proteomes" id="UP001595735"/>
    </source>
</evidence>
<dbReference type="Gene3D" id="1.20.120.930">
    <property type="entry name" value="Uncharacterised protein PF12889, N-terminal DUF3829"/>
    <property type="match status" value="1"/>
</dbReference>
<proteinExistence type="predicted"/>
<accession>A0ABV7Y109</accession>
<reference evidence="3" key="1">
    <citation type="journal article" date="2019" name="Int. J. Syst. Evol. Microbiol.">
        <title>The Global Catalogue of Microorganisms (GCM) 10K type strain sequencing project: providing services to taxonomists for standard genome sequencing and annotation.</title>
        <authorList>
            <consortium name="The Broad Institute Genomics Platform"/>
            <consortium name="The Broad Institute Genome Sequencing Center for Infectious Disease"/>
            <person name="Wu L."/>
            <person name="Ma J."/>
        </authorList>
    </citation>
    <scope>NUCLEOTIDE SEQUENCE [LARGE SCALE GENOMIC DNA]</scope>
    <source>
        <strain evidence="3">CECT 7798</strain>
    </source>
</reference>
<feature type="coiled-coil region" evidence="1">
    <location>
        <begin position="285"/>
        <end position="312"/>
    </location>
</feature>
<sequence length="318" mass="36447">MKRVLIIAGILSIGLSMISCDKLEKIKEKLSQTGNNNQVNPFNVNSGDENRDIVSFNNKMVKMDDAQADFIKNFQESLNQMDEYVKSVATNPQYIGMSPIFTPTIMMWMNQDIKAPDALGKDYQVLVDKMKNTATQLEALKKELEAYKNGEDWKDDKGKKITEINEKANKLIQENRNAANELFTKLSPKADKAEIAVLKDHPLKDQIIHSKETMELAQKIIDDSYDIKDVNVYKQKFAQQYQQMETLYKQNVDEKIPSSEKQKEGSYIAFNNSVNDFLGKMRIVQRSLNENNSELNKDLDNLESEAGTMLSRYNNFVD</sequence>
<dbReference type="EMBL" id="JBHRYO010000002">
    <property type="protein sequence ID" value="MFC3758938.1"/>
    <property type="molecule type" value="Genomic_DNA"/>
</dbReference>
<dbReference type="PROSITE" id="PS51257">
    <property type="entry name" value="PROKAR_LIPOPROTEIN"/>
    <property type="match status" value="1"/>
</dbReference>
<organism evidence="2 3">
    <name type="scientific">Chryseobacterium tructae</name>
    <dbReference type="NCBI Taxonomy" id="1037380"/>
    <lineage>
        <taxon>Bacteria</taxon>
        <taxon>Pseudomonadati</taxon>
        <taxon>Bacteroidota</taxon>
        <taxon>Flavobacteriia</taxon>
        <taxon>Flavobacteriales</taxon>
        <taxon>Weeksellaceae</taxon>
        <taxon>Chryseobacterium group</taxon>
        <taxon>Chryseobacterium</taxon>
    </lineage>
</organism>
<name>A0ABV7Y109_9FLAO</name>
<keyword evidence="3" id="KW-1185">Reference proteome</keyword>
<protein>
    <submittedName>
        <fullName evidence="2">DUF3829 domain-containing protein</fullName>
    </submittedName>
</protein>
<dbReference type="RefSeq" id="WP_290301022.1">
    <property type="nucleotide sequence ID" value="NZ_JAUFQR010000001.1"/>
</dbReference>
<feature type="coiled-coil region" evidence="1">
    <location>
        <begin position="123"/>
        <end position="181"/>
    </location>
</feature>
<comment type="caution">
    <text evidence="2">The sequence shown here is derived from an EMBL/GenBank/DDBJ whole genome shotgun (WGS) entry which is preliminary data.</text>
</comment>
<evidence type="ECO:0000313" key="2">
    <source>
        <dbReference type="EMBL" id="MFC3758938.1"/>
    </source>
</evidence>
<evidence type="ECO:0000256" key="1">
    <source>
        <dbReference type="SAM" id="Coils"/>
    </source>
</evidence>